<dbReference type="InterPro" id="IPR016162">
    <property type="entry name" value="Ald_DH_N"/>
</dbReference>
<dbReference type="InterPro" id="IPR050740">
    <property type="entry name" value="Aldehyde_DH_Superfamily"/>
</dbReference>
<dbReference type="FunFam" id="3.40.605.10:FF:000007">
    <property type="entry name" value="NAD/NADP-dependent betaine aldehyde dehydrogenase"/>
    <property type="match status" value="1"/>
</dbReference>
<dbReference type="InterPro" id="IPR015590">
    <property type="entry name" value="Aldehyde_DH_dom"/>
</dbReference>
<proteinExistence type="inferred from homology"/>
<dbReference type="Gene3D" id="3.40.605.10">
    <property type="entry name" value="Aldehyde Dehydrogenase, Chain A, domain 1"/>
    <property type="match status" value="1"/>
</dbReference>
<feature type="active site" evidence="3">
    <location>
        <position position="261"/>
    </location>
</feature>
<organism evidence="6 7">
    <name type="scientific">Corynebacterium amycolatum</name>
    <dbReference type="NCBI Taxonomy" id="43765"/>
    <lineage>
        <taxon>Bacteria</taxon>
        <taxon>Bacillati</taxon>
        <taxon>Actinomycetota</taxon>
        <taxon>Actinomycetes</taxon>
        <taxon>Mycobacteriales</taxon>
        <taxon>Corynebacteriaceae</taxon>
        <taxon>Corynebacterium</taxon>
    </lineage>
</organism>
<dbReference type="PANTHER" id="PTHR43353">
    <property type="entry name" value="SUCCINATE-SEMIALDEHYDE DEHYDROGENASE, MITOCHONDRIAL"/>
    <property type="match status" value="1"/>
</dbReference>
<reference evidence="6" key="2">
    <citation type="submission" date="2024-05" db="EMBL/GenBank/DDBJ databases">
        <authorList>
            <person name="Wolfe A."/>
        </authorList>
    </citation>
    <scope>NUCLEOTIDE SEQUENCE</scope>
    <source>
        <strain evidence="6">UMB1064</strain>
    </source>
</reference>
<gene>
    <name evidence="6" type="ORF">QP460_006780</name>
</gene>
<dbReference type="Gene3D" id="3.40.309.10">
    <property type="entry name" value="Aldehyde Dehydrogenase, Chain A, domain 2"/>
    <property type="match status" value="1"/>
</dbReference>
<feature type="domain" description="Aldehyde dehydrogenase" evidence="5">
    <location>
        <begin position="29"/>
        <end position="488"/>
    </location>
</feature>
<dbReference type="PROSITE" id="PS00687">
    <property type="entry name" value="ALDEHYDE_DEHYDR_GLU"/>
    <property type="match status" value="1"/>
</dbReference>
<reference evidence="6" key="1">
    <citation type="submission" date="2023-05" db="EMBL/GenBank/DDBJ databases">
        <authorList>
            <person name="Du J."/>
        </authorList>
    </citation>
    <scope>NUCLEOTIDE SEQUENCE</scope>
    <source>
        <strain evidence="6">UMB1064</strain>
    </source>
</reference>
<dbReference type="Pfam" id="PF00171">
    <property type="entry name" value="Aldedh"/>
    <property type="match status" value="1"/>
</dbReference>
<dbReference type="InterPro" id="IPR016160">
    <property type="entry name" value="Ald_DH_CS_CYS"/>
</dbReference>
<dbReference type="InterPro" id="IPR016161">
    <property type="entry name" value="Ald_DH/histidinol_DH"/>
</dbReference>
<comment type="caution">
    <text evidence="6">The sequence shown here is derived from an EMBL/GenBank/DDBJ whole genome shotgun (WGS) entry which is preliminary data.</text>
</comment>
<dbReference type="PANTHER" id="PTHR43353:SF5">
    <property type="entry name" value="SUCCINATE-SEMIALDEHYDE DEHYDROGENASE, MITOCHONDRIAL"/>
    <property type="match status" value="1"/>
</dbReference>
<evidence type="ECO:0000313" key="6">
    <source>
        <dbReference type="EMBL" id="MEO3717290.1"/>
    </source>
</evidence>
<dbReference type="GO" id="GO:0004777">
    <property type="term" value="F:succinate-semialdehyde dehydrogenase (NAD+) activity"/>
    <property type="evidence" value="ECO:0007669"/>
    <property type="project" value="TreeGrafter"/>
</dbReference>
<name>A0AAW9SVB2_CORAY</name>
<dbReference type="RefSeq" id="WP_284825841.1">
    <property type="nucleotide sequence ID" value="NZ_JASOOY020000020.1"/>
</dbReference>
<dbReference type="AlphaFoldDB" id="A0AAW9SVB2"/>
<dbReference type="InterPro" id="IPR016163">
    <property type="entry name" value="Ald_DH_C"/>
</dbReference>
<dbReference type="EMBL" id="JASOOY020000020">
    <property type="protein sequence ID" value="MEO3717290.1"/>
    <property type="molecule type" value="Genomic_DNA"/>
</dbReference>
<sequence>MTDFTPDYDNILKDVPTGLLLGGEFRPASNGETFDVVNPATDKPLVQVASATEEDARQALDDAVAAQKEWKVTPPRKRSEILYRAFELIRRDADKLAQLQSLEMGRALPDSKAEVGYGGEFFRWFAEEAVRISGDYRISPSGTSRVAVIKQPVGPALAITPWNFPLAMGTRKIAPALAAGCPVIIKPASKTPLTMLYLGKLLIEAGVPAGVISVLPTGHSANVSALLSDDRLRKFTFTGSTEVGQMLAAKAAETSMKVSLELGGNAPFVILSDGDVDKAVQAVSDAKLRNGGQVCIAPNRFIVHESKKDAFVEGVVKRFVELKLGEGTDPATDLGPLALRDQQEKVRDLVDDAVKRGAKVECGGKIPDLGGALSDGYFFEPTVLTDVPEDADIVRDEIFGPVVAVTTFTDDGRAIEQANDTIFGLAAYVFSENLTKALGAAETLESGMVAVNKGSLSDPSAPFGGVKQSGLGREGGFTGIDEFLEEKLISLEG</sequence>
<dbReference type="FunFam" id="3.40.309.10:FF:000009">
    <property type="entry name" value="Aldehyde dehydrogenase A"/>
    <property type="match status" value="1"/>
</dbReference>
<evidence type="ECO:0000313" key="7">
    <source>
        <dbReference type="Proteomes" id="UP001223646"/>
    </source>
</evidence>
<protein>
    <submittedName>
        <fullName evidence="6">NAD-dependent succinate-semialdehyde dehydrogenase</fullName>
        <ecNumber evidence="6">1.2.1.-</ecNumber>
    </submittedName>
</protein>
<keyword evidence="2 4" id="KW-0560">Oxidoreductase</keyword>
<dbReference type="SUPFAM" id="SSF53720">
    <property type="entry name" value="ALDH-like"/>
    <property type="match status" value="1"/>
</dbReference>
<dbReference type="CDD" id="cd07103">
    <property type="entry name" value="ALDH_F5_SSADH_GabD"/>
    <property type="match status" value="1"/>
</dbReference>
<dbReference type="InterPro" id="IPR029510">
    <property type="entry name" value="Ald_DH_CS_GLU"/>
</dbReference>
<evidence type="ECO:0000256" key="3">
    <source>
        <dbReference type="PROSITE-ProRule" id="PRU10007"/>
    </source>
</evidence>
<dbReference type="PROSITE" id="PS00070">
    <property type="entry name" value="ALDEHYDE_DEHYDR_CYS"/>
    <property type="match status" value="1"/>
</dbReference>
<accession>A0AAW9SVB2</accession>
<evidence type="ECO:0000259" key="5">
    <source>
        <dbReference type="Pfam" id="PF00171"/>
    </source>
</evidence>
<comment type="similarity">
    <text evidence="1 4">Belongs to the aldehyde dehydrogenase family.</text>
</comment>
<dbReference type="Proteomes" id="UP001223646">
    <property type="component" value="Unassembled WGS sequence"/>
</dbReference>
<evidence type="ECO:0000256" key="4">
    <source>
        <dbReference type="RuleBase" id="RU003345"/>
    </source>
</evidence>
<evidence type="ECO:0000256" key="2">
    <source>
        <dbReference type="ARBA" id="ARBA00023002"/>
    </source>
</evidence>
<dbReference type="EC" id="1.2.1.-" evidence="6"/>
<dbReference type="GO" id="GO:0009450">
    <property type="term" value="P:gamma-aminobutyric acid catabolic process"/>
    <property type="evidence" value="ECO:0007669"/>
    <property type="project" value="TreeGrafter"/>
</dbReference>
<evidence type="ECO:0000256" key="1">
    <source>
        <dbReference type="ARBA" id="ARBA00009986"/>
    </source>
</evidence>